<evidence type="ECO:0000313" key="2">
    <source>
        <dbReference type="Proteomes" id="UP001199314"/>
    </source>
</evidence>
<dbReference type="RefSeq" id="WP_224461321.1">
    <property type="nucleotide sequence ID" value="NZ_JAIQZE010000008.1"/>
</dbReference>
<organism evidence="1 2">
    <name type="scientific">Psychroflexus longus</name>
    <dbReference type="NCBI Taxonomy" id="2873596"/>
    <lineage>
        <taxon>Bacteria</taxon>
        <taxon>Pseudomonadati</taxon>
        <taxon>Bacteroidota</taxon>
        <taxon>Flavobacteriia</taxon>
        <taxon>Flavobacteriales</taxon>
        <taxon>Flavobacteriaceae</taxon>
        <taxon>Psychroflexus</taxon>
    </lineage>
</organism>
<proteinExistence type="predicted"/>
<sequence length="67" mass="7184">MIPASRNYNIAAGPACPEAMPGKTKIPAPTMIPAPILIATLSESVLDKNDLFLLVLLKTMDIGQNYE</sequence>
<comment type="caution">
    <text evidence="1">The sequence shown here is derived from an EMBL/GenBank/DDBJ whole genome shotgun (WGS) entry which is preliminary data.</text>
</comment>
<dbReference type="EMBL" id="JAIQZE010000008">
    <property type="protein sequence ID" value="MBZ9778972.1"/>
    <property type="molecule type" value="Genomic_DNA"/>
</dbReference>
<keyword evidence="2" id="KW-1185">Reference proteome</keyword>
<gene>
    <name evidence="1" type="ORF">LB452_08555</name>
</gene>
<dbReference type="Proteomes" id="UP001199314">
    <property type="component" value="Unassembled WGS sequence"/>
</dbReference>
<evidence type="ECO:0000313" key="1">
    <source>
        <dbReference type="EMBL" id="MBZ9778972.1"/>
    </source>
</evidence>
<name>A0ABS7XJ23_9FLAO</name>
<accession>A0ABS7XJ23</accession>
<protein>
    <submittedName>
        <fullName evidence="1">Uncharacterized protein</fullName>
    </submittedName>
</protein>
<reference evidence="2" key="1">
    <citation type="submission" date="2023-07" db="EMBL/GenBank/DDBJ databases">
        <title>Novel species isolated from saline lakes on Tibetan Plateau.</title>
        <authorList>
            <person name="Lu H."/>
        </authorList>
    </citation>
    <scope>NUCLEOTIDE SEQUENCE [LARGE SCALE GENOMIC DNA]</scope>
    <source>
        <strain evidence="2">CAK8W</strain>
    </source>
</reference>